<evidence type="ECO:0000313" key="18">
    <source>
        <dbReference type="Proteomes" id="UP000075243"/>
    </source>
</evidence>
<name>A0A151TSU5_CAJCA</name>
<keyword evidence="11" id="KW-1015">Disulfide bond</keyword>
<evidence type="ECO:0000313" key="17">
    <source>
        <dbReference type="EMBL" id="KYP70104.1"/>
    </source>
</evidence>
<feature type="transmembrane region" description="Helical" evidence="13">
    <location>
        <begin position="144"/>
        <end position="166"/>
    </location>
</feature>
<evidence type="ECO:0000259" key="15">
    <source>
        <dbReference type="PROSITE" id="PS50873"/>
    </source>
</evidence>
<dbReference type="OrthoDB" id="2113341at2759"/>
<evidence type="ECO:0000313" key="16">
    <source>
        <dbReference type="EMBL" id="KYP70100.1"/>
    </source>
</evidence>
<keyword evidence="5" id="KW-0349">Heme</keyword>
<reference evidence="16 18" key="1">
    <citation type="journal article" date="2012" name="Nat. Biotechnol.">
        <title>Draft genome sequence of pigeonpea (Cajanus cajan), an orphan legume crop of resource-poor farmers.</title>
        <authorList>
            <person name="Varshney R.K."/>
            <person name="Chen W."/>
            <person name="Li Y."/>
            <person name="Bharti A.K."/>
            <person name="Saxena R.K."/>
            <person name="Schlueter J.A."/>
            <person name="Donoghue M.T."/>
            <person name="Azam S."/>
            <person name="Fan G."/>
            <person name="Whaley A.M."/>
            <person name="Farmer A.D."/>
            <person name="Sheridan J."/>
            <person name="Iwata A."/>
            <person name="Tuteja R."/>
            <person name="Penmetsa R.V."/>
            <person name="Wu W."/>
            <person name="Upadhyaya H.D."/>
            <person name="Yang S.P."/>
            <person name="Shah T."/>
            <person name="Saxena K.B."/>
            <person name="Michael T."/>
            <person name="McCombie W.R."/>
            <person name="Yang B."/>
            <person name="Zhang G."/>
            <person name="Yang H."/>
            <person name="Wang J."/>
            <person name="Spillane C."/>
            <person name="Cook D.R."/>
            <person name="May G.D."/>
            <person name="Xu X."/>
            <person name="Jackson S.A."/>
        </authorList>
    </citation>
    <scope>NUCLEOTIDE SEQUENCE [LARGE SCALE GENOMIC DNA]</scope>
    <source>
        <strain evidence="18">cv. Asha</strain>
    </source>
</reference>
<dbReference type="EMBL" id="CM003605">
    <property type="protein sequence ID" value="KYP70104.1"/>
    <property type="molecule type" value="Genomic_DNA"/>
</dbReference>
<comment type="cofactor">
    <cofactor evidence="10">
        <name>Ca(2+)</name>
        <dbReference type="ChEBI" id="CHEBI:29108"/>
    </cofactor>
    <text evidence="10">Binds 2 calcium ions per subunit.</text>
</comment>
<protein>
    <recommendedName>
        <fullName evidence="3">peroxidase</fullName>
        <ecNumber evidence="3">1.11.1.7</ecNumber>
    </recommendedName>
</protein>
<evidence type="ECO:0000256" key="2">
    <source>
        <dbReference type="ARBA" id="ARBA00001970"/>
    </source>
</evidence>
<dbReference type="EC" id="1.11.1.7" evidence="3"/>
<evidence type="ECO:0000256" key="14">
    <source>
        <dbReference type="SAM" id="SignalP"/>
    </source>
</evidence>
<feature type="binding site" evidence="10">
    <location>
        <position position="84"/>
    </location>
    <ligand>
        <name>Ca(2+)</name>
        <dbReference type="ChEBI" id="CHEBI:29108"/>
        <label>1</label>
    </ligand>
</feature>
<comment type="cofactor">
    <cofactor evidence="2">
        <name>heme b</name>
        <dbReference type="ChEBI" id="CHEBI:60344"/>
    </cofactor>
</comment>
<dbReference type="Pfam" id="PF00141">
    <property type="entry name" value="peroxidase"/>
    <property type="match status" value="1"/>
</dbReference>
<keyword evidence="14" id="KW-0732">Signal</keyword>
<comment type="catalytic activity">
    <reaction evidence="1">
        <text>2 a phenolic donor + H2O2 = 2 a phenolic radical donor + 2 H2O</text>
        <dbReference type="Rhea" id="RHEA:56136"/>
        <dbReference type="ChEBI" id="CHEBI:15377"/>
        <dbReference type="ChEBI" id="CHEBI:16240"/>
        <dbReference type="ChEBI" id="CHEBI:139520"/>
        <dbReference type="ChEBI" id="CHEBI:139521"/>
        <dbReference type="EC" id="1.11.1.7"/>
    </reaction>
</comment>
<proteinExistence type="inferred from homology"/>
<feature type="active site" description="Proton acceptor" evidence="9">
    <location>
        <position position="80"/>
    </location>
</feature>
<keyword evidence="13" id="KW-0472">Membrane</keyword>
<dbReference type="InterPro" id="IPR002016">
    <property type="entry name" value="Haem_peroxidase"/>
</dbReference>
<dbReference type="PANTHER" id="PTHR31235">
    <property type="entry name" value="PEROXIDASE 25-RELATED"/>
    <property type="match status" value="1"/>
</dbReference>
<evidence type="ECO:0000256" key="6">
    <source>
        <dbReference type="ARBA" id="ARBA00022723"/>
    </source>
</evidence>
<dbReference type="GO" id="GO:0046872">
    <property type="term" value="F:metal ion binding"/>
    <property type="evidence" value="ECO:0007669"/>
    <property type="project" value="UniProtKB-KW"/>
</dbReference>
<dbReference type="Gene3D" id="1.10.520.10">
    <property type="match status" value="1"/>
</dbReference>
<keyword evidence="13" id="KW-0812">Transmembrane</keyword>
<gene>
    <name evidence="16" type="ORF">KK1_009308</name>
    <name evidence="17" type="ORF">KK1_009312</name>
</gene>
<evidence type="ECO:0000256" key="8">
    <source>
        <dbReference type="ARBA" id="ARBA00023004"/>
    </source>
</evidence>
<evidence type="ECO:0000256" key="9">
    <source>
        <dbReference type="PIRSR" id="PIRSR600823-1"/>
    </source>
</evidence>
<feature type="binding site" evidence="10">
    <location>
        <position position="90"/>
    </location>
    <ligand>
        <name>Ca(2+)</name>
        <dbReference type="ChEBI" id="CHEBI:29108"/>
        <label>1</label>
    </ligand>
</feature>
<evidence type="ECO:0000256" key="1">
    <source>
        <dbReference type="ARBA" id="ARBA00000189"/>
    </source>
</evidence>
<dbReference type="STRING" id="3821.A0A151TSU5"/>
<dbReference type="AlphaFoldDB" id="A0A151TSU5"/>
<feature type="signal peptide" evidence="14">
    <location>
        <begin position="1"/>
        <end position="32"/>
    </location>
</feature>
<feature type="binding site" evidence="10">
    <location>
        <position position="99"/>
    </location>
    <ligand>
        <name>Ca(2+)</name>
        <dbReference type="ChEBI" id="CHEBI:29108"/>
        <label>1</label>
    </ligand>
</feature>
<keyword evidence="18" id="KW-1185">Reference proteome</keyword>
<keyword evidence="8" id="KW-0408">Iron</keyword>
<feature type="disulfide bond" evidence="11">
    <location>
        <begin position="82"/>
        <end position="87"/>
    </location>
</feature>
<dbReference type="GO" id="GO:0140825">
    <property type="term" value="F:lactoperoxidase activity"/>
    <property type="evidence" value="ECO:0007669"/>
    <property type="project" value="UniProtKB-EC"/>
</dbReference>
<keyword evidence="7 16" id="KW-0560">Oxidoreductase</keyword>
<feature type="binding site" evidence="10">
    <location>
        <position position="81"/>
    </location>
    <ligand>
        <name>Ca(2+)</name>
        <dbReference type="ChEBI" id="CHEBI:29108"/>
        <label>1</label>
    </ligand>
</feature>
<keyword evidence="4 16" id="KW-0575">Peroxidase</keyword>
<dbReference type="PRINTS" id="PR00458">
    <property type="entry name" value="PEROXIDASE"/>
</dbReference>
<feature type="chain" id="PRO_5007809588" description="peroxidase" evidence="14">
    <location>
        <begin position="33"/>
        <end position="171"/>
    </location>
</feature>
<dbReference type="InterPro" id="IPR000823">
    <property type="entry name" value="Peroxidase_pln"/>
</dbReference>
<feature type="binding site" evidence="10">
    <location>
        <position position="88"/>
    </location>
    <ligand>
        <name>Ca(2+)</name>
        <dbReference type="ChEBI" id="CHEBI:29108"/>
        <label>1</label>
    </ligand>
</feature>
<evidence type="ECO:0000256" key="3">
    <source>
        <dbReference type="ARBA" id="ARBA00012313"/>
    </source>
</evidence>
<sequence length="171" mass="19097">MTTPSSRRSLYSLLFISSILFTSFSLISQAQAKPLLVNGLSYSFYSKTCPNLETIVRNHLKKVFTRANWQAPALLVIFFHDCFVQGCDGSLLLDGNPGERDNPLNRGISHKAVQTIDDIREVVQKECGRVVSCADITVLAARDAVFLVINLSSSLLLFSLSFYIYIYSCFL</sequence>
<keyword evidence="13" id="KW-1133">Transmembrane helix</keyword>
<feature type="binding site" evidence="10">
    <location>
        <position position="86"/>
    </location>
    <ligand>
        <name>Ca(2+)</name>
        <dbReference type="ChEBI" id="CHEBI:29108"/>
        <label>1</label>
    </ligand>
</feature>
<dbReference type="PRINTS" id="PR00461">
    <property type="entry name" value="PLPEROXIDASE"/>
</dbReference>
<evidence type="ECO:0000256" key="4">
    <source>
        <dbReference type="ARBA" id="ARBA00022559"/>
    </source>
</evidence>
<dbReference type="GO" id="GO:0020037">
    <property type="term" value="F:heme binding"/>
    <property type="evidence" value="ECO:0007669"/>
    <property type="project" value="InterPro"/>
</dbReference>
<dbReference type="InterPro" id="IPR010255">
    <property type="entry name" value="Haem_peroxidase_sf"/>
</dbReference>
<dbReference type="EMBL" id="CM003605">
    <property type="protein sequence ID" value="KYP70100.1"/>
    <property type="molecule type" value="Genomic_DNA"/>
</dbReference>
<evidence type="ECO:0000256" key="12">
    <source>
        <dbReference type="RuleBase" id="RU004241"/>
    </source>
</evidence>
<evidence type="ECO:0000256" key="7">
    <source>
        <dbReference type="ARBA" id="ARBA00023002"/>
    </source>
</evidence>
<dbReference type="GO" id="GO:0006979">
    <property type="term" value="P:response to oxidative stress"/>
    <property type="evidence" value="ECO:0007669"/>
    <property type="project" value="InterPro"/>
</dbReference>
<evidence type="ECO:0000256" key="10">
    <source>
        <dbReference type="PIRSR" id="PIRSR600823-3"/>
    </source>
</evidence>
<keyword evidence="10" id="KW-0106">Calcium</keyword>
<evidence type="ECO:0000256" key="13">
    <source>
        <dbReference type="SAM" id="Phobius"/>
    </source>
</evidence>
<dbReference type="SUPFAM" id="SSF48113">
    <property type="entry name" value="Heme-dependent peroxidases"/>
    <property type="match status" value="1"/>
</dbReference>
<organism evidence="16 18">
    <name type="scientific">Cajanus cajan</name>
    <name type="common">Pigeon pea</name>
    <name type="synonym">Cajanus indicus</name>
    <dbReference type="NCBI Taxonomy" id="3821"/>
    <lineage>
        <taxon>Eukaryota</taxon>
        <taxon>Viridiplantae</taxon>
        <taxon>Streptophyta</taxon>
        <taxon>Embryophyta</taxon>
        <taxon>Tracheophyta</taxon>
        <taxon>Spermatophyta</taxon>
        <taxon>Magnoliopsida</taxon>
        <taxon>eudicotyledons</taxon>
        <taxon>Gunneridae</taxon>
        <taxon>Pentapetalae</taxon>
        <taxon>rosids</taxon>
        <taxon>fabids</taxon>
        <taxon>Fabales</taxon>
        <taxon>Fabaceae</taxon>
        <taxon>Papilionoideae</taxon>
        <taxon>50 kb inversion clade</taxon>
        <taxon>NPAAA clade</taxon>
        <taxon>indigoferoid/millettioid clade</taxon>
        <taxon>Phaseoleae</taxon>
        <taxon>Cajanus</taxon>
    </lineage>
</organism>
<keyword evidence="6 10" id="KW-0479">Metal-binding</keyword>
<comment type="similarity">
    <text evidence="12">Belongs to the peroxidase family.</text>
</comment>
<evidence type="ECO:0000256" key="11">
    <source>
        <dbReference type="PIRSR" id="PIRSR600823-5"/>
    </source>
</evidence>
<dbReference type="OMA" id="TFYKESC"/>
<dbReference type="PROSITE" id="PS50873">
    <property type="entry name" value="PEROXIDASE_4"/>
    <property type="match status" value="1"/>
</dbReference>
<dbReference type="Proteomes" id="UP000075243">
    <property type="component" value="Chromosome 3"/>
</dbReference>
<feature type="disulfide bond" evidence="11">
    <location>
        <begin position="49"/>
        <end position="127"/>
    </location>
</feature>
<dbReference type="Gramene" id="C.cajan_09049.t">
    <property type="protein sequence ID" value="C.cajan_09049.t"/>
    <property type="gene ID" value="C.cajan_09049"/>
</dbReference>
<evidence type="ECO:0000256" key="5">
    <source>
        <dbReference type="ARBA" id="ARBA00022617"/>
    </source>
</evidence>
<dbReference type="Gramene" id="C.cajan_09053.t">
    <property type="protein sequence ID" value="C.cajan_09053.t"/>
    <property type="gene ID" value="C.cajan_09053"/>
</dbReference>
<accession>A0A151TSU5</accession>
<feature type="domain" description="Plant heme peroxidase family profile" evidence="15">
    <location>
        <begin position="39"/>
        <end position="148"/>
    </location>
</feature>